<reference evidence="3 4" key="1">
    <citation type="submission" date="2022-04" db="EMBL/GenBank/DDBJ databases">
        <title>Human microbiome associated bacterial genomes.</title>
        <authorList>
            <person name="Sandstrom S."/>
            <person name="Salamzade R."/>
            <person name="Kalan L.R."/>
        </authorList>
    </citation>
    <scope>NUCLEOTIDE SEQUENCE [LARGE SCALE GENOMIC DNA]</scope>
    <source>
        <strain evidence="4">p3-SID1799</strain>
    </source>
</reference>
<proteinExistence type="predicted"/>
<dbReference type="RefSeq" id="WP_260104252.1">
    <property type="nucleotide sequence ID" value="NZ_JALXSQ010000020.1"/>
</dbReference>
<evidence type="ECO:0000256" key="1">
    <source>
        <dbReference type="SAM" id="MobiDB-lite"/>
    </source>
</evidence>
<feature type="compositionally biased region" description="Polar residues" evidence="1">
    <location>
        <begin position="118"/>
        <end position="132"/>
    </location>
</feature>
<feature type="compositionally biased region" description="Low complexity" evidence="1">
    <location>
        <begin position="98"/>
        <end position="117"/>
    </location>
</feature>
<gene>
    <name evidence="3" type="ORF">M3D15_06275</name>
</gene>
<dbReference type="Proteomes" id="UP001525379">
    <property type="component" value="Unassembled WGS sequence"/>
</dbReference>
<dbReference type="SUPFAM" id="SSF140453">
    <property type="entry name" value="EsxAB dimer-like"/>
    <property type="match status" value="1"/>
</dbReference>
<feature type="region of interest" description="Disordered" evidence="1">
    <location>
        <begin position="332"/>
        <end position="376"/>
    </location>
</feature>
<dbReference type="Pfam" id="PF22322">
    <property type="entry name" value="DUF6973"/>
    <property type="match status" value="1"/>
</dbReference>
<feature type="compositionally biased region" description="Polar residues" evidence="1">
    <location>
        <begin position="357"/>
        <end position="366"/>
    </location>
</feature>
<dbReference type="Gene3D" id="1.10.287.1060">
    <property type="entry name" value="ESAT-6-like"/>
    <property type="match status" value="1"/>
</dbReference>
<organism evidence="3 4">
    <name type="scientific">Pseudoclavibacter albus</name>
    <dbReference type="NCBI Taxonomy" id="272241"/>
    <lineage>
        <taxon>Bacteria</taxon>
        <taxon>Bacillati</taxon>
        <taxon>Actinomycetota</taxon>
        <taxon>Actinomycetes</taxon>
        <taxon>Micrococcales</taxon>
        <taxon>Microbacteriaceae</taxon>
        <taxon>Pseudoclavibacter</taxon>
    </lineage>
</organism>
<comment type="caution">
    <text evidence="3">The sequence shown here is derived from an EMBL/GenBank/DDBJ whole genome shotgun (WGS) entry which is preliminary data.</text>
</comment>
<feature type="compositionally biased region" description="Gly residues" evidence="1">
    <location>
        <begin position="149"/>
        <end position="166"/>
    </location>
</feature>
<dbReference type="EMBL" id="JALXSQ010000020">
    <property type="protein sequence ID" value="MCT2042935.1"/>
    <property type="molecule type" value="Genomic_DNA"/>
</dbReference>
<sequence length="376" mass="39964">MMAVGMFGANTDELRGVAAAFGQQSDEALQAADETGREVQVVIWIGADADRFRADYDLTAQDLRDLSALLAEHDQMLQQQAEEQDSASGNGQGGSGSGRSVSESSQSADESAAQQSDGTSANGDGVSGNTASADRDTSADEQSGNAVSGSGGPGGGTKGPGTGRGPVDGIPVRTEDDIDGVLNDYQTSPDENGRDVYAPLGPLGPQKKMSATEAEMLRELWPWEVNALNGIKDQAYNTASEYYPKSGAEDGLNDAFRHTYWNALMARERGVEWAEKFGTAHEGLDGNPAYKEAMDLHNNELGRRIYEQNPNATPQELAELVRDAVESGQAVAVNDRGELVPSNQVDASRPTAEPTDPNLTNTNAPSNPKWDEARRR</sequence>
<evidence type="ECO:0000259" key="2">
    <source>
        <dbReference type="Pfam" id="PF22322"/>
    </source>
</evidence>
<keyword evidence="4" id="KW-1185">Reference proteome</keyword>
<feature type="region of interest" description="Disordered" evidence="1">
    <location>
        <begin position="78"/>
        <end position="205"/>
    </location>
</feature>
<protein>
    <recommendedName>
        <fullName evidence="2">DUF6973 domain-containing protein</fullName>
    </recommendedName>
</protein>
<evidence type="ECO:0000313" key="4">
    <source>
        <dbReference type="Proteomes" id="UP001525379"/>
    </source>
</evidence>
<name>A0ABT2HX91_9MICO</name>
<dbReference type="InterPro" id="IPR036689">
    <property type="entry name" value="ESAT-6-like_sf"/>
</dbReference>
<evidence type="ECO:0000313" key="3">
    <source>
        <dbReference type="EMBL" id="MCT2042935.1"/>
    </source>
</evidence>
<dbReference type="InterPro" id="IPR054246">
    <property type="entry name" value="DUF6973"/>
</dbReference>
<accession>A0ABT2HX91</accession>
<feature type="domain" description="DUF6973" evidence="2">
    <location>
        <begin position="222"/>
        <end position="328"/>
    </location>
</feature>